<keyword evidence="3" id="KW-1185">Reference proteome</keyword>
<dbReference type="STRING" id="212667.VFDL14_22870"/>
<feature type="domain" description="N-acetyltransferase" evidence="1">
    <location>
        <begin position="25"/>
        <end position="197"/>
    </location>
</feature>
<dbReference type="Pfam" id="PF13508">
    <property type="entry name" value="Acetyltransf_7"/>
    <property type="match status" value="1"/>
</dbReference>
<comment type="caution">
    <text evidence="2">The sequence shown here is derived from an EMBL/GenBank/DDBJ whole genome shotgun (WGS) entry which is preliminary data.</text>
</comment>
<proteinExistence type="predicted"/>
<name>A0A066USQ8_9VIBR</name>
<evidence type="ECO:0000313" key="3">
    <source>
        <dbReference type="Proteomes" id="UP000027219"/>
    </source>
</evidence>
<dbReference type="SUPFAM" id="SSF55729">
    <property type="entry name" value="Acyl-CoA N-acyltransferases (Nat)"/>
    <property type="match status" value="1"/>
</dbReference>
<dbReference type="PANTHER" id="PTHR42791">
    <property type="entry name" value="GNAT FAMILY ACETYLTRANSFERASE"/>
    <property type="match status" value="1"/>
</dbReference>
<reference evidence="2 3" key="1">
    <citation type="submission" date="2014-02" db="EMBL/GenBank/DDBJ databases">
        <title>Vibrio fortis Dalian14 Genome Sequencing.</title>
        <authorList>
            <person name="Wang Y."/>
            <person name="Song L."/>
            <person name="Liu G."/>
            <person name="Ding J."/>
        </authorList>
    </citation>
    <scope>NUCLEOTIDE SEQUENCE [LARGE SCALE GENOMIC DNA]</scope>
    <source>
        <strain evidence="2 3">Dalian14</strain>
    </source>
</reference>
<sequence length="201" mass="23138">MNYQLKYQEMSHALYEALKDDPFYIAIESAIDDRENVRQKMLKYFDYSIDESQKYGELLIPEGDAYGVSVWSRPIADDIELQRSKSKKAFLLMELGENALATYKKIVDFMSEQAEPLICSKAWYLSIVGVLPAYQGRGYGANLITPVLSQTDQLDVPTYLETFTPRTKKFYRQLGYSEISVFLEPVTQAEYSIMMRPASKL</sequence>
<dbReference type="InterPro" id="IPR016181">
    <property type="entry name" value="Acyl_CoA_acyltransferase"/>
</dbReference>
<protein>
    <submittedName>
        <fullName evidence="2">Acetyltransferase</fullName>
    </submittedName>
</protein>
<keyword evidence="2" id="KW-0808">Transferase</keyword>
<dbReference type="OrthoDB" id="7057833at2"/>
<accession>A0A066USQ8</accession>
<dbReference type="EMBL" id="JFFR01000013">
    <property type="protein sequence ID" value="KDN28952.1"/>
    <property type="molecule type" value="Genomic_DNA"/>
</dbReference>
<dbReference type="InterPro" id="IPR000182">
    <property type="entry name" value="GNAT_dom"/>
</dbReference>
<evidence type="ECO:0000313" key="2">
    <source>
        <dbReference type="EMBL" id="KDN28952.1"/>
    </source>
</evidence>
<gene>
    <name evidence="2" type="ORF">VFDL14_22870</name>
</gene>
<dbReference type="AlphaFoldDB" id="A0A066USQ8"/>
<evidence type="ECO:0000259" key="1">
    <source>
        <dbReference type="PROSITE" id="PS51186"/>
    </source>
</evidence>
<dbReference type="Gene3D" id="3.40.630.30">
    <property type="match status" value="1"/>
</dbReference>
<dbReference type="CDD" id="cd04301">
    <property type="entry name" value="NAT_SF"/>
    <property type="match status" value="1"/>
</dbReference>
<dbReference type="RefSeq" id="WP_050487395.1">
    <property type="nucleotide sequence ID" value="NZ_JFFR01000013.1"/>
</dbReference>
<dbReference type="PROSITE" id="PS51186">
    <property type="entry name" value="GNAT"/>
    <property type="match status" value="1"/>
</dbReference>
<dbReference type="Proteomes" id="UP000027219">
    <property type="component" value="Unassembled WGS sequence"/>
</dbReference>
<dbReference type="InterPro" id="IPR052523">
    <property type="entry name" value="Trichothecene_AcTrans"/>
</dbReference>
<dbReference type="GO" id="GO:0016747">
    <property type="term" value="F:acyltransferase activity, transferring groups other than amino-acyl groups"/>
    <property type="evidence" value="ECO:0007669"/>
    <property type="project" value="InterPro"/>
</dbReference>
<organism evidence="2 3">
    <name type="scientific">Vibrio fortis</name>
    <dbReference type="NCBI Taxonomy" id="212667"/>
    <lineage>
        <taxon>Bacteria</taxon>
        <taxon>Pseudomonadati</taxon>
        <taxon>Pseudomonadota</taxon>
        <taxon>Gammaproteobacteria</taxon>
        <taxon>Vibrionales</taxon>
        <taxon>Vibrionaceae</taxon>
        <taxon>Vibrio</taxon>
    </lineage>
</organism>
<dbReference type="PANTHER" id="PTHR42791:SF1">
    <property type="entry name" value="N-ACETYLTRANSFERASE DOMAIN-CONTAINING PROTEIN"/>
    <property type="match status" value="1"/>
</dbReference>